<evidence type="ECO:0000256" key="1">
    <source>
        <dbReference type="SAM" id="MobiDB-lite"/>
    </source>
</evidence>
<protein>
    <submittedName>
        <fullName evidence="2">Uncharacterized protein</fullName>
    </submittedName>
</protein>
<feature type="region of interest" description="Disordered" evidence="1">
    <location>
        <begin position="1"/>
        <end position="47"/>
    </location>
</feature>
<evidence type="ECO:0000313" key="2">
    <source>
        <dbReference type="EMBL" id="CAA9376040.1"/>
    </source>
</evidence>
<proteinExistence type="predicted"/>
<sequence length="47" mass="4824">CAPATRSGLRSPAPTTAVDPPRSTCASCASRPTGPGSRTWNPRRQSG</sequence>
<feature type="non-terminal residue" evidence="2">
    <location>
        <position position="1"/>
    </location>
</feature>
<organism evidence="2">
    <name type="scientific">uncultured Nocardioides sp</name>
    <dbReference type="NCBI Taxonomy" id="198441"/>
    <lineage>
        <taxon>Bacteria</taxon>
        <taxon>Bacillati</taxon>
        <taxon>Actinomycetota</taxon>
        <taxon>Actinomycetes</taxon>
        <taxon>Propionibacteriales</taxon>
        <taxon>Nocardioidaceae</taxon>
        <taxon>Nocardioides</taxon>
        <taxon>environmental samples</taxon>
    </lineage>
</organism>
<name>A0A6J4N8K6_9ACTN</name>
<dbReference type="EMBL" id="CADCUM010000058">
    <property type="protein sequence ID" value="CAA9376040.1"/>
    <property type="molecule type" value="Genomic_DNA"/>
</dbReference>
<gene>
    <name evidence="2" type="ORF">AVDCRST_MAG32-1202</name>
</gene>
<feature type="compositionally biased region" description="Polar residues" evidence="1">
    <location>
        <begin position="36"/>
        <end position="47"/>
    </location>
</feature>
<reference evidence="2" key="1">
    <citation type="submission" date="2020-02" db="EMBL/GenBank/DDBJ databases">
        <authorList>
            <person name="Meier V. D."/>
        </authorList>
    </citation>
    <scope>NUCLEOTIDE SEQUENCE</scope>
    <source>
        <strain evidence="2">AVDCRST_MAG32</strain>
    </source>
</reference>
<feature type="non-terminal residue" evidence="2">
    <location>
        <position position="47"/>
    </location>
</feature>
<dbReference type="AlphaFoldDB" id="A0A6J4N8K6"/>
<accession>A0A6J4N8K6</accession>